<evidence type="ECO:0008006" key="4">
    <source>
        <dbReference type="Google" id="ProtNLM"/>
    </source>
</evidence>
<feature type="compositionally biased region" description="Basic and acidic residues" evidence="1">
    <location>
        <begin position="39"/>
        <end position="84"/>
    </location>
</feature>
<dbReference type="EMBL" id="JAHRID010000001">
    <property type="protein sequence ID" value="MBV2128147.1"/>
    <property type="molecule type" value="Genomic_DNA"/>
</dbReference>
<gene>
    <name evidence="2" type="ORF">KQY15_03435</name>
</gene>
<dbReference type="Proteomes" id="UP000704611">
    <property type="component" value="Unassembled WGS sequence"/>
</dbReference>
<evidence type="ECO:0000313" key="2">
    <source>
        <dbReference type="EMBL" id="MBV2128147.1"/>
    </source>
</evidence>
<accession>A0ABS6MIU0</accession>
<evidence type="ECO:0000313" key="3">
    <source>
        <dbReference type="Proteomes" id="UP000704611"/>
    </source>
</evidence>
<feature type="compositionally biased region" description="Polar residues" evidence="1">
    <location>
        <begin position="195"/>
        <end position="207"/>
    </location>
</feature>
<feature type="region of interest" description="Disordered" evidence="1">
    <location>
        <begin position="185"/>
        <end position="213"/>
    </location>
</feature>
<sequence>MSLLLGFGRGLQQASGMLAAGMQEDRAVKRAEEIERMREASFERRWQRDAQRQDQMRAEDREFRSSERAEDRALRSGERAEDMAFRQSESNRQAGQFDRQMSVREQQVIENNLAGVMDQQLKAETAIQKKYEKLGEMGASDELQNQMAAEIKEVRDYYGGEVHRMVQSYGPERLKGTSYEYLLTVKPEPNGGDGDNTSAGSGNTDTNAPPKRDLSGFVSDIIQPLQTIDPLANAANARTGRLEQSNQRQQQVLQQGLLSLTPAQVEQANARISGNEAEIQRIRQLQQNWEANKPTNTFMPQKQDWRQDPYYLARKNTFR</sequence>
<proteinExistence type="predicted"/>
<comment type="caution">
    <text evidence="2">The sequence shown here is derived from an EMBL/GenBank/DDBJ whole genome shotgun (WGS) entry which is preliminary data.</text>
</comment>
<evidence type="ECO:0000256" key="1">
    <source>
        <dbReference type="SAM" id="MobiDB-lite"/>
    </source>
</evidence>
<name>A0ABS6MIU0_9GAMM</name>
<keyword evidence="3" id="KW-1185">Reference proteome</keyword>
<organism evidence="2 3">
    <name type="scientific">Arsukibacterium indicum</name>
    <dbReference type="NCBI Taxonomy" id="2848612"/>
    <lineage>
        <taxon>Bacteria</taxon>
        <taxon>Pseudomonadati</taxon>
        <taxon>Pseudomonadota</taxon>
        <taxon>Gammaproteobacteria</taxon>
        <taxon>Chromatiales</taxon>
        <taxon>Chromatiaceae</taxon>
        <taxon>Arsukibacterium</taxon>
    </lineage>
</organism>
<feature type="region of interest" description="Disordered" evidence="1">
    <location>
        <begin position="39"/>
        <end position="100"/>
    </location>
</feature>
<protein>
    <recommendedName>
        <fullName evidence="4">DNA pilot protein</fullName>
    </recommendedName>
</protein>
<reference evidence="2 3" key="1">
    <citation type="submission" date="2021-06" db="EMBL/GenBank/DDBJ databases">
        <title>Rheinheimera indica sp. nov., isolated from deep-sea sediment.</title>
        <authorList>
            <person name="Wang Z."/>
            <person name="Zhang X.-Y."/>
        </authorList>
    </citation>
    <scope>NUCLEOTIDE SEQUENCE [LARGE SCALE GENOMIC DNA]</scope>
    <source>
        <strain evidence="2 3">SM2107</strain>
    </source>
</reference>
<dbReference type="RefSeq" id="WP_217667198.1">
    <property type="nucleotide sequence ID" value="NZ_JAHRID010000001.1"/>
</dbReference>